<reference evidence="5 6" key="1">
    <citation type="submission" date="2014-06" db="EMBL/GenBank/DDBJ databases">
        <authorList>
            <person name="Swart Estienne"/>
        </authorList>
    </citation>
    <scope>NUCLEOTIDE SEQUENCE [LARGE SCALE GENOMIC DNA]</scope>
    <source>
        <strain evidence="5 6">130c</strain>
    </source>
</reference>
<keyword evidence="1" id="KW-1015">Disulfide bond</keyword>
<keyword evidence="2" id="KW-0472">Membrane</keyword>
<dbReference type="AlphaFoldDB" id="A0A078ASL7"/>
<sequence>MKSTIFILVIIFFFPQFKAQCDSNPSYCKNEGICGVNGFCICQSFYYGDRCENKDPESEQAVLFSDGTNSGLLFFYCFLIMIPLPFCLYLCIAICIKLCTDELYERTCGETVSDAFCCNGKFCNDDDSDCDCC</sequence>
<feature type="chain" id="PRO_5001729674" description="EGF-like domain-containing protein" evidence="3">
    <location>
        <begin position="20"/>
        <end position="133"/>
    </location>
</feature>
<dbReference type="Proteomes" id="UP000039865">
    <property type="component" value="Unassembled WGS sequence"/>
</dbReference>
<evidence type="ECO:0000256" key="1">
    <source>
        <dbReference type="PROSITE-ProRule" id="PRU00076"/>
    </source>
</evidence>
<dbReference type="InParanoid" id="A0A078ASL7"/>
<evidence type="ECO:0000259" key="4">
    <source>
        <dbReference type="PROSITE" id="PS50026"/>
    </source>
</evidence>
<keyword evidence="2" id="KW-1133">Transmembrane helix</keyword>
<evidence type="ECO:0000256" key="3">
    <source>
        <dbReference type="SAM" id="SignalP"/>
    </source>
</evidence>
<keyword evidence="6" id="KW-1185">Reference proteome</keyword>
<name>A0A078ASL7_STYLE</name>
<dbReference type="PROSITE" id="PS50026">
    <property type="entry name" value="EGF_3"/>
    <property type="match status" value="1"/>
</dbReference>
<proteinExistence type="predicted"/>
<dbReference type="InterPro" id="IPR000742">
    <property type="entry name" value="EGF"/>
</dbReference>
<protein>
    <recommendedName>
        <fullName evidence="4">EGF-like domain-containing protein</fullName>
    </recommendedName>
</protein>
<evidence type="ECO:0000256" key="2">
    <source>
        <dbReference type="SAM" id="Phobius"/>
    </source>
</evidence>
<keyword evidence="2" id="KW-0812">Transmembrane</keyword>
<evidence type="ECO:0000313" key="5">
    <source>
        <dbReference type="EMBL" id="CDW84981.1"/>
    </source>
</evidence>
<gene>
    <name evidence="5" type="primary">Contig3711.g3967</name>
    <name evidence="5" type="ORF">STYLEM_14050</name>
</gene>
<dbReference type="OrthoDB" id="6133584at2759"/>
<feature type="transmembrane region" description="Helical" evidence="2">
    <location>
        <begin position="73"/>
        <end position="96"/>
    </location>
</feature>
<keyword evidence="1" id="KW-0245">EGF-like domain</keyword>
<feature type="disulfide bond" evidence="1">
    <location>
        <begin position="42"/>
        <end position="51"/>
    </location>
</feature>
<dbReference type="PROSITE" id="PS00022">
    <property type="entry name" value="EGF_1"/>
    <property type="match status" value="1"/>
</dbReference>
<accession>A0A078ASL7</accession>
<evidence type="ECO:0000313" key="6">
    <source>
        <dbReference type="Proteomes" id="UP000039865"/>
    </source>
</evidence>
<feature type="domain" description="EGF-like" evidence="4">
    <location>
        <begin position="17"/>
        <end position="52"/>
    </location>
</feature>
<dbReference type="SUPFAM" id="SSF57196">
    <property type="entry name" value="EGF/Laminin"/>
    <property type="match status" value="1"/>
</dbReference>
<comment type="caution">
    <text evidence="1">Lacks conserved residue(s) required for the propagation of feature annotation.</text>
</comment>
<feature type="signal peptide" evidence="3">
    <location>
        <begin position="1"/>
        <end position="19"/>
    </location>
</feature>
<dbReference type="EMBL" id="CCKQ01013333">
    <property type="protein sequence ID" value="CDW84981.1"/>
    <property type="molecule type" value="Genomic_DNA"/>
</dbReference>
<keyword evidence="3" id="KW-0732">Signal</keyword>
<organism evidence="5 6">
    <name type="scientific">Stylonychia lemnae</name>
    <name type="common">Ciliate</name>
    <dbReference type="NCBI Taxonomy" id="5949"/>
    <lineage>
        <taxon>Eukaryota</taxon>
        <taxon>Sar</taxon>
        <taxon>Alveolata</taxon>
        <taxon>Ciliophora</taxon>
        <taxon>Intramacronucleata</taxon>
        <taxon>Spirotrichea</taxon>
        <taxon>Stichotrichia</taxon>
        <taxon>Sporadotrichida</taxon>
        <taxon>Oxytrichidae</taxon>
        <taxon>Stylonychinae</taxon>
        <taxon>Stylonychia</taxon>
    </lineage>
</organism>